<reference evidence="1" key="1">
    <citation type="submission" date="2023-10" db="EMBL/GenBank/DDBJ databases">
        <title>Whole genome sequencing of actinobacterial strain Amycolatopsis sp. (BCA-696) identifies the underlying plant growth-promoting genes.</title>
        <authorList>
            <person name="Gandham P."/>
            <person name="Vadla N."/>
            <person name="Saji A."/>
            <person name="Srinivas V."/>
            <person name="Ruperao P."/>
            <person name="Selvanayagam S."/>
            <person name="Saxena R.K."/>
            <person name="Rathore A."/>
            <person name="Gopalakrishnan S."/>
            <person name="Thakur V."/>
        </authorList>
    </citation>
    <scope>NUCLEOTIDE SEQUENCE</scope>
    <source>
        <strain evidence="1">BCA-696</strain>
    </source>
</reference>
<protein>
    <submittedName>
        <fullName evidence="1">Uncharacterized protein</fullName>
    </submittedName>
</protein>
<evidence type="ECO:0000313" key="2">
    <source>
        <dbReference type="Proteomes" id="UP001456344"/>
    </source>
</evidence>
<dbReference type="EMBL" id="CP150484">
    <property type="protein sequence ID" value="WYW16316.1"/>
    <property type="molecule type" value="Genomic_DNA"/>
</dbReference>
<gene>
    <name evidence="1" type="ORF">LCL61_12230</name>
</gene>
<evidence type="ECO:0000313" key="1">
    <source>
        <dbReference type="EMBL" id="WYW16316.1"/>
    </source>
</evidence>
<sequence length="66" mass="6859">MTLVTESPSSSSCTVGEAPVRVPLLGGVPRRWRRPLEFLTALPAHGVAVVAGLAPVRGEVAVGRRA</sequence>
<proteinExistence type="predicted"/>
<organism evidence="1 2">
    <name type="scientific">Amycolatopsis coloradensis</name>
    <dbReference type="NCBI Taxonomy" id="76021"/>
    <lineage>
        <taxon>Bacteria</taxon>
        <taxon>Bacillati</taxon>
        <taxon>Actinomycetota</taxon>
        <taxon>Actinomycetes</taxon>
        <taxon>Pseudonocardiales</taxon>
        <taxon>Pseudonocardiaceae</taxon>
        <taxon>Amycolatopsis</taxon>
    </lineage>
</organism>
<keyword evidence="2" id="KW-1185">Reference proteome</keyword>
<dbReference type="Proteomes" id="UP001456344">
    <property type="component" value="Chromosome"/>
</dbReference>
<accession>A0ACD5BAE6</accession>
<name>A0ACD5BAE6_9PSEU</name>